<organism evidence="1 2">
    <name type="scientific">Spirochaeta africana (strain ATCC 700263 / DSM 8902 / Z-7692)</name>
    <dbReference type="NCBI Taxonomy" id="889378"/>
    <lineage>
        <taxon>Bacteria</taxon>
        <taxon>Pseudomonadati</taxon>
        <taxon>Spirochaetota</taxon>
        <taxon>Spirochaetia</taxon>
        <taxon>Spirochaetales</taxon>
        <taxon>Spirochaetaceae</taxon>
        <taxon>Spirochaeta</taxon>
    </lineage>
</organism>
<dbReference type="OrthoDB" id="5429664at2"/>
<dbReference type="KEGG" id="sfc:Spiaf_2019"/>
<dbReference type="eggNOG" id="COG1302">
    <property type="taxonomic scope" value="Bacteria"/>
</dbReference>
<dbReference type="EMBL" id="CP003282">
    <property type="protein sequence ID" value="AFG38068.1"/>
    <property type="molecule type" value="Genomic_DNA"/>
</dbReference>
<sequence>MRSLVRNVFWRMKGVQVYALVGKSGTGKSFRSALIMEKYNISHMIDDGLLIRKDKIIAGRSAKREDAYLAAVKTAIFADREHREEVVTALKKESVKNILLLGTSDKMIYRITQALDLPNPVRIIRIEEIATEDEIQTAMHHRKTHGRHVIPVPSIEVKQNYPKIMADSFKILFTGGLPLARRNKVFEKTVVRPAFSSKGTVSISEAALGQMVFHCVAEFAPELHVQKVSIRLEKSGYRLNVSLRVPFGTQLAGTIHQLHRYIVENLEKFTGIIIEELHIKVDTVMTNPKNSGNPR</sequence>
<evidence type="ECO:0000313" key="2">
    <source>
        <dbReference type="Proteomes" id="UP000007383"/>
    </source>
</evidence>
<dbReference type="HOGENOM" id="CLU_056712_0_0_12"/>
<dbReference type="STRING" id="889378.Spiaf_2019"/>
<accession>H9UKM5</accession>
<evidence type="ECO:0008006" key="3">
    <source>
        <dbReference type="Google" id="ProtNLM"/>
    </source>
</evidence>
<dbReference type="InterPro" id="IPR027417">
    <property type="entry name" value="P-loop_NTPase"/>
</dbReference>
<dbReference type="RefSeq" id="WP_014456051.1">
    <property type="nucleotide sequence ID" value="NC_017098.1"/>
</dbReference>
<protein>
    <recommendedName>
        <fullName evidence="3">Asp23/Gls24 family envelope stress response protein</fullName>
    </recommendedName>
</protein>
<proteinExistence type="predicted"/>
<dbReference type="SUPFAM" id="SSF52540">
    <property type="entry name" value="P-loop containing nucleoside triphosphate hydrolases"/>
    <property type="match status" value="1"/>
</dbReference>
<dbReference type="AlphaFoldDB" id="H9UKM5"/>
<evidence type="ECO:0000313" key="1">
    <source>
        <dbReference type="EMBL" id="AFG38068.1"/>
    </source>
</evidence>
<keyword evidence="2" id="KW-1185">Reference proteome</keyword>
<dbReference type="Proteomes" id="UP000007383">
    <property type="component" value="Chromosome"/>
</dbReference>
<reference evidence="2" key="1">
    <citation type="journal article" date="2013" name="Stand. Genomic Sci.">
        <title>Complete genome sequence of the halophilic bacterium Spirochaeta africana type strain (Z-7692(T)) from the alkaline Lake Magadi in the East African Rift.</title>
        <authorList>
            <person name="Liolos K."/>
            <person name="Abt B."/>
            <person name="Scheuner C."/>
            <person name="Teshima H."/>
            <person name="Held B."/>
            <person name="Lapidus A."/>
            <person name="Nolan M."/>
            <person name="Lucas S."/>
            <person name="Deshpande S."/>
            <person name="Cheng J.F."/>
            <person name="Tapia R."/>
            <person name="Goodwin L.A."/>
            <person name="Pitluck S."/>
            <person name="Pagani I."/>
            <person name="Ivanova N."/>
            <person name="Mavromatis K."/>
            <person name="Mikhailova N."/>
            <person name="Huntemann M."/>
            <person name="Pati A."/>
            <person name="Chen A."/>
            <person name="Palaniappan K."/>
            <person name="Land M."/>
            <person name="Rohde M."/>
            <person name="Tindall B.J."/>
            <person name="Detter J.C."/>
            <person name="Goker M."/>
            <person name="Bristow J."/>
            <person name="Eisen J.A."/>
            <person name="Markowitz V."/>
            <person name="Hugenholtz P."/>
            <person name="Woyke T."/>
            <person name="Klenk H.P."/>
            <person name="Kyrpides N.C."/>
        </authorList>
    </citation>
    <scope>NUCLEOTIDE SEQUENCE</scope>
    <source>
        <strain evidence="2">ATCC 700263 / DSM 8902 / Z-7692</strain>
    </source>
</reference>
<dbReference type="PATRIC" id="fig|889378.3.peg.2005"/>
<gene>
    <name evidence="1" type="ordered locus">Spiaf_2019</name>
</gene>
<name>H9UKM5_SPIAZ</name>